<name>A0A7K8TCA1_9AVES</name>
<dbReference type="InterPro" id="IPR036322">
    <property type="entry name" value="WD40_repeat_dom_sf"/>
</dbReference>
<dbReference type="Gene3D" id="2.130.10.10">
    <property type="entry name" value="YVTN repeat-like/Quinoprotein amine dehydrogenase"/>
    <property type="match status" value="2"/>
</dbReference>
<dbReference type="InterPro" id="IPR001680">
    <property type="entry name" value="WD40_rpt"/>
</dbReference>
<proteinExistence type="predicted"/>
<dbReference type="EMBL" id="VWZB01002151">
    <property type="protein sequence ID" value="NXF39979.1"/>
    <property type="molecule type" value="Genomic_DNA"/>
</dbReference>
<evidence type="ECO:0000313" key="4">
    <source>
        <dbReference type="EMBL" id="NXF39979.1"/>
    </source>
</evidence>
<dbReference type="InterPro" id="IPR020472">
    <property type="entry name" value="WD40_PAC1"/>
</dbReference>
<dbReference type="GO" id="GO:0010506">
    <property type="term" value="P:regulation of autophagy"/>
    <property type="evidence" value="ECO:0007669"/>
    <property type="project" value="InterPro"/>
</dbReference>
<dbReference type="SMART" id="SM00320">
    <property type="entry name" value="WD40"/>
    <property type="match status" value="5"/>
</dbReference>
<feature type="repeat" description="WD" evidence="3">
    <location>
        <begin position="33"/>
        <end position="81"/>
    </location>
</feature>
<dbReference type="PANTHER" id="PTHR22805">
    <property type="entry name" value="WDR41-RELATED"/>
    <property type="match status" value="1"/>
</dbReference>
<keyword evidence="1 3" id="KW-0853">WD repeat</keyword>
<dbReference type="PROSITE" id="PS50082">
    <property type="entry name" value="WD_REPEATS_2"/>
    <property type="match status" value="2"/>
</dbReference>
<dbReference type="PRINTS" id="PR00320">
    <property type="entry name" value="GPROTEINBRPT"/>
</dbReference>
<feature type="repeat" description="WD" evidence="3">
    <location>
        <begin position="288"/>
        <end position="310"/>
    </location>
</feature>
<evidence type="ECO:0000256" key="1">
    <source>
        <dbReference type="ARBA" id="ARBA00022574"/>
    </source>
</evidence>
<evidence type="ECO:0000313" key="5">
    <source>
        <dbReference type="Proteomes" id="UP000538472"/>
    </source>
</evidence>
<feature type="non-terminal residue" evidence="4">
    <location>
        <position position="410"/>
    </location>
</feature>
<feature type="non-terminal residue" evidence="4">
    <location>
        <position position="1"/>
    </location>
</feature>
<dbReference type="SUPFAM" id="SSF50978">
    <property type="entry name" value="WD40 repeat-like"/>
    <property type="match status" value="1"/>
</dbReference>
<dbReference type="AlphaFoldDB" id="A0A7K8TCA1"/>
<accession>A0A7K8TCA1</accession>
<comment type="caution">
    <text evidence="4">The sequence shown here is derived from an EMBL/GenBank/DDBJ whole genome shotgun (WGS) entry which is preliminary data.</text>
</comment>
<dbReference type="PANTHER" id="PTHR22805:SF2">
    <property type="entry name" value="WD REPEAT-CONTAINING PROTEIN 41"/>
    <property type="match status" value="1"/>
</dbReference>
<keyword evidence="5" id="KW-1185">Reference proteome</keyword>
<evidence type="ECO:0000256" key="2">
    <source>
        <dbReference type="ARBA" id="ARBA00022737"/>
    </source>
</evidence>
<evidence type="ECO:0000256" key="3">
    <source>
        <dbReference type="PROSITE-ProRule" id="PRU00221"/>
    </source>
</evidence>
<organism evidence="4 5">
    <name type="scientific">Nyctibius bracteatus</name>
    <name type="common">Rufous potoo</name>
    <dbReference type="NCBI Taxonomy" id="48426"/>
    <lineage>
        <taxon>Eukaryota</taxon>
        <taxon>Metazoa</taxon>
        <taxon>Chordata</taxon>
        <taxon>Craniata</taxon>
        <taxon>Vertebrata</taxon>
        <taxon>Euteleostomi</taxon>
        <taxon>Archelosauria</taxon>
        <taxon>Archosauria</taxon>
        <taxon>Dinosauria</taxon>
        <taxon>Saurischia</taxon>
        <taxon>Theropoda</taxon>
        <taxon>Coelurosauria</taxon>
        <taxon>Aves</taxon>
        <taxon>Neognathae</taxon>
        <taxon>Neoaves</taxon>
        <taxon>Strisores</taxon>
        <taxon>Caprimulgiformes</taxon>
        <taxon>Nyctibiidae</taxon>
        <taxon>Nyctibius</taxon>
    </lineage>
</organism>
<reference evidence="4 5" key="1">
    <citation type="submission" date="2019-09" db="EMBL/GenBank/DDBJ databases">
        <title>Bird 10,000 Genomes (B10K) Project - Family phase.</title>
        <authorList>
            <person name="Zhang G."/>
        </authorList>
    </citation>
    <scope>NUCLEOTIDE SEQUENCE [LARGE SCALE GENOMIC DNA]</scope>
    <source>
        <strain evidence="4">B10K-CU-031-10</strain>
        <tissue evidence="4">Muscle</tissue>
    </source>
</reference>
<keyword evidence="2" id="KW-0677">Repeat</keyword>
<dbReference type="Proteomes" id="UP000538472">
    <property type="component" value="Unassembled WGS sequence"/>
</dbReference>
<gene>
    <name evidence="4" type="primary">Wdr41</name>
    <name evidence="4" type="ORF">NYCBRA_R07160</name>
</gene>
<dbReference type="GO" id="GO:0005765">
    <property type="term" value="C:lysosomal membrane"/>
    <property type="evidence" value="ECO:0007669"/>
    <property type="project" value="TreeGrafter"/>
</dbReference>
<dbReference type="Pfam" id="PF25178">
    <property type="entry name" value="Beta-prop_WDR41"/>
    <property type="match status" value="1"/>
</dbReference>
<dbReference type="InterPro" id="IPR015943">
    <property type="entry name" value="WD40/YVTN_repeat-like_dom_sf"/>
</dbReference>
<sequence length="410" mass="45716">FLIIFFNFRFASAGDDGIVFLWNAQTGEKLFELHGHTHKITAIAPFSSSDASEEKKHFILTASADRTVIVWDCTSGRQVQKVSCFHSTVKCLTVLQRLDVWLSGGSDLCVWNRKLDLLCKTSHLTDAGISALVELPKNCVAAAVGKELIIFRLISSNEGSEGWKVLEIKRLVNHQDNILSLVSVNDLTFVTGSHVGELIVWDALDWTKQASECNFGDSSVHSDVQPEIKLSQSPNETSVQHLTSDAEKQMGGKGLAILGNSAKECICCPDMCMLSMLVLLINCFYRQLISCSEDGSVRIWELREKQQLPAEPIPTGFFNMWGFGRANKQANQAAKKMQDNTPMYFLELFGDLIGHSSAVQMFLYFGELGLATCSADHLIILWKNGERESRLRSLRLFQKLAQNGDLQLKF</sequence>
<dbReference type="InterPro" id="IPR040102">
    <property type="entry name" value="WDR41"/>
</dbReference>
<protein>
    <submittedName>
        <fullName evidence="4">WDR41 protein</fullName>
    </submittedName>
</protein>